<dbReference type="RefSeq" id="WP_207562293.1">
    <property type="nucleotide sequence ID" value="NZ_CP046072.1"/>
</dbReference>
<name>A0A975AYV1_9BACT</name>
<sequence>MFVIPDDRTGFSMKIDGVRLTRPDLHILAADLGIKTKDVLVENGVLTIFNTSDECQEIIDDNALVSFVAMTLSISPDDISELTAVKAIPKVIEKASYELEDDDDED</sequence>
<proteinExistence type="predicted"/>
<dbReference type="Proteomes" id="UP000671852">
    <property type="component" value="Chromosome"/>
</dbReference>
<organism evidence="1 2">
    <name type="scientific">Sulfurimonas aquatica</name>
    <dbReference type="NCBI Taxonomy" id="2672570"/>
    <lineage>
        <taxon>Bacteria</taxon>
        <taxon>Pseudomonadati</taxon>
        <taxon>Campylobacterota</taxon>
        <taxon>Epsilonproteobacteria</taxon>
        <taxon>Campylobacterales</taxon>
        <taxon>Sulfurimonadaceae</taxon>
        <taxon>Sulfurimonas</taxon>
    </lineage>
</organism>
<evidence type="ECO:0000313" key="2">
    <source>
        <dbReference type="Proteomes" id="UP000671852"/>
    </source>
</evidence>
<dbReference type="AlphaFoldDB" id="A0A975AYV1"/>
<gene>
    <name evidence="1" type="ORF">GJV85_02450</name>
</gene>
<evidence type="ECO:0000313" key="1">
    <source>
        <dbReference type="EMBL" id="QSZ41020.1"/>
    </source>
</evidence>
<dbReference type="EMBL" id="CP046072">
    <property type="protein sequence ID" value="QSZ41020.1"/>
    <property type="molecule type" value="Genomic_DNA"/>
</dbReference>
<accession>A0A975AYV1</accession>
<dbReference type="KEGG" id="saqt:GJV85_02450"/>
<reference evidence="1" key="1">
    <citation type="submission" date="2019-11" db="EMBL/GenBank/DDBJ databases">
        <authorList>
            <person name="Kojima H."/>
        </authorList>
    </citation>
    <scope>NUCLEOTIDE SEQUENCE</scope>
    <source>
        <strain evidence="1">H1576</strain>
    </source>
</reference>
<reference evidence="1" key="2">
    <citation type="submission" date="2021-04" db="EMBL/GenBank/DDBJ databases">
        <title>Isolation and characterization of a novel species of the genus Sulfurimonas.</title>
        <authorList>
            <person name="Fukui M."/>
        </authorList>
    </citation>
    <scope>NUCLEOTIDE SEQUENCE</scope>
    <source>
        <strain evidence="1">H1576</strain>
    </source>
</reference>
<keyword evidence="2" id="KW-1185">Reference proteome</keyword>
<protein>
    <submittedName>
        <fullName evidence="1">Uncharacterized protein</fullName>
    </submittedName>
</protein>